<dbReference type="PATRIC" id="fig|1079994.3.peg.2620"/>
<feature type="region of interest" description="Disordered" evidence="1">
    <location>
        <begin position="25"/>
        <end position="49"/>
    </location>
</feature>
<dbReference type="Proteomes" id="UP000070810">
    <property type="component" value="Unassembled WGS sequence"/>
</dbReference>
<dbReference type="EMBL" id="LDRK01000095">
    <property type="protein sequence ID" value="KTR82618.1"/>
    <property type="molecule type" value="Genomic_DNA"/>
</dbReference>
<evidence type="ECO:0000256" key="1">
    <source>
        <dbReference type="SAM" id="MobiDB-lite"/>
    </source>
</evidence>
<evidence type="ECO:0000313" key="2">
    <source>
        <dbReference type="EMBL" id="KTR82618.1"/>
    </source>
</evidence>
<name>A0A147EDV4_9MICO</name>
<evidence type="ECO:0000313" key="3">
    <source>
        <dbReference type="Proteomes" id="UP000070810"/>
    </source>
</evidence>
<sequence length="135" mass="13944">MSVNKLRLVATGVISLALLGGATGCGGVSPTEGSGEVRDQDDAPNGLGDEVEEQIDDRLAVGDAEGLSSDEVALLERIDEYEDVSTDTVRVLVDGELAEADRDALAEAVFSASENPALGTVQIVDASGDETEHTQ</sequence>
<reference evidence="2 3" key="1">
    <citation type="journal article" date="2016" name="Front. Microbiol.">
        <title>Genomic Resource of Rice Seed Associated Bacteria.</title>
        <authorList>
            <person name="Midha S."/>
            <person name="Bansal K."/>
            <person name="Sharma S."/>
            <person name="Kumar N."/>
            <person name="Patil P.P."/>
            <person name="Chaudhry V."/>
            <person name="Patil P.B."/>
        </authorList>
    </citation>
    <scope>NUCLEOTIDE SEQUENCE [LARGE SCALE GENOMIC DNA]</scope>
    <source>
        <strain evidence="2 3">NS354</strain>
    </source>
</reference>
<dbReference type="RefSeq" id="WP_058594550.1">
    <property type="nucleotide sequence ID" value="NZ_LDRK01000095.1"/>
</dbReference>
<dbReference type="PROSITE" id="PS51257">
    <property type="entry name" value="PROKAR_LIPOPROTEIN"/>
    <property type="match status" value="1"/>
</dbReference>
<accession>A0A147EDV4</accession>
<dbReference type="AlphaFoldDB" id="A0A147EDV4"/>
<protein>
    <submittedName>
        <fullName evidence="2">Uncharacterized protein</fullName>
    </submittedName>
</protein>
<keyword evidence="3" id="KW-1185">Reference proteome</keyword>
<proteinExistence type="predicted"/>
<comment type="caution">
    <text evidence="2">The sequence shown here is derived from an EMBL/GenBank/DDBJ whole genome shotgun (WGS) entry which is preliminary data.</text>
</comment>
<gene>
    <name evidence="2" type="ORF">NS354_11140</name>
</gene>
<dbReference type="OrthoDB" id="4991382at2"/>
<organism evidence="2 3">
    <name type="scientific">Leucobacter chromiiresistens</name>
    <dbReference type="NCBI Taxonomy" id="1079994"/>
    <lineage>
        <taxon>Bacteria</taxon>
        <taxon>Bacillati</taxon>
        <taxon>Actinomycetota</taxon>
        <taxon>Actinomycetes</taxon>
        <taxon>Micrococcales</taxon>
        <taxon>Microbacteriaceae</taxon>
        <taxon>Leucobacter</taxon>
    </lineage>
</organism>